<organism evidence="1 2">
    <name type="scientific">Labrys wisconsinensis</name>
    <dbReference type="NCBI Taxonomy" id="425677"/>
    <lineage>
        <taxon>Bacteria</taxon>
        <taxon>Pseudomonadati</taxon>
        <taxon>Pseudomonadota</taxon>
        <taxon>Alphaproteobacteria</taxon>
        <taxon>Hyphomicrobiales</taxon>
        <taxon>Xanthobacteraceae</taxon>
        <taxon>Labrys</taxon>
    </lineage>
</organism>
<proteinExistence type="predicted"/>
<comment type="caution">
    <text evidence="1">The sequence shown here is derived from an EMBL/GenBank/DDBJ whole genome shotgun (WGS) entry which is preliminary data.</text>
</comment>
<evidence type="ECO:0000313" key="1">
    <source>
        <dbReference type="EMBL" id="MDQ0473134.1"/>
    </source>
</evidence>
<evidence type="ECO:0000313" key="2">
    <source>
        <dbReference type="Proteomes" id="UP001242480"/>
    </source>
</evidence>
<gene>
    <name evidence="1" type="ORF">QO011_006168</name>
</gene>
<dbReference type="RefSeq" id="WP_307280992.1">
    <property type="nucleotide sequence ID" value="NZ_JAUSVX010000015.1"/>
</dbReference>
<accession>A0ABU0JFS0</accession>
<sequence length="130" mass="14772">MFGFLADVRNYSGVPPISGPRGLPKDASRALRRLHRCWDPEIGEDADSASRHSTSWLSLHELTNFDYDQDVEDRRVNGQKLDGIWYGASTCAPGKGRMTTYRALLGNAFFEDLRMLRAADAERIIFWFSD</sequence>
<name>A0ABU0JFS0_9HYPH</name>
<protein>
    <submittedName>
        <fullName evidence="1">Uncharacterized protein</fullName>
    </submittedName>
</protein>
<keyword evidence="2" id="KW-1185">Reference proteome</keyword>
<dbReference type="Proteomes" id="UP001242480">
    <property type="component" value="Unassembled WGS sequence"/>
</dbReference>
<reference evidence="1 2" key="1">
    <citation type="submission" date="2023-07" db="EMBL/GenBank/DDBJ databases">
        <title>Genomic Encyclopedia of Type Strains, Phase IV (KMG-IV): sequencing the most valuable type-strain genomes for metagenomic binning, comparative biology and taxonomic classification.</title>
        <authorList>
            <person name="Goeker M."/>
        </authorList>
    </citation>
    <scope>NUCLEOTIDE SEQUENCE [LARGE SCALE GENOMIC DNA]</scope>
    <source>
        <strain evidence="1 2">DSM 19619</strain>
    </source>
</reference>
<dbReference type="EMBL" id="JAUSVX010000015">
    <property type="protein sequence ID" value="MDQ0473134.1"/>
    <property type="molecule type" value="Genomic_DNA"/>
</dbReference>